<dbReference type="InParanoid" id="K3Y2Q3"/>
<keyword evidence="2" id="KW-1185">Reference proteome</keyword>
<reference evidence="1" key="2">
    <citation type="submission" date="2018-08" db="UniProtKB">
        <authorList>
            <consortium name="EnsemblPlants"/>
        </authorList>
    </citation>
    <scope>IDENTIFICATION</scope>
    <source>
        <strain evidence="1">Yugu1</strain>
    </source>
</reference>
<dbReference type="HOGENOM" id="CLU_2798784_0_0_1"/>
<dbReference type="AlphaFoldDB" id="K3Y2Q3"/>
<evidence type="ECO:0000313" key="2">
    <source>
        <dbReference type="Proteomes" id="UP000004995"/>
    </source>
</evidence>
<evidence type="ECO:0000313" key="1">
    <source>
        <dbReference type="EnsemblPlants" id="KQL12278"/>
    </source>
</evidence>
<organism evidence="1 2">
    <name type="scientific">Setaria italica</name>
    <name type="common">Foxtail millet</name>
    <name type="synonym">Panicum italicum</name>
    <dbReference type="NCBI Taxonomy" id="4555"/>
    <lineage>
        <taxon>Eukaryota</taxon>
        <taxon>Viridiplantae</taxon>
        <taxon>Streptophyta</taxon>
        <taxon>Embryophyta</taxon>
        <taxon>Tracheophyta</taxon>
        <taxon>Spermatophyta</taxon>
        <taxon>Magnoliopsida</taxon>
        <taxon>Liliopsida</taxon>
        <taxon>Poales</taxon>
        <taxon>Poaceae</taxon>
        <taxon>PACMAD clade</taxon>
        <taxon>Panicoideae</taxon>
        <taxon>Panicodae</taxon>
        <taxon>Paniceae</taxon>
        <taxon>Cenchrinae</taxon>
        <taxon>Setaria</taxon>
    </lineage>
</organism>
<accession>K3Y2Q3</accession>
<protein>
    <submittedName>
        <fullName evidence="1">Uncharacterized protein</fullName>
    </submittedName>
</protein>
<dbReference type="EnsemblPlants" id="KQL12278">
    <property type="protein sequence ID" value="KQL12278"/>
    <property type="gene ID" value="SETIT_008482mg"/>
</dbReference>
<dbReference type="Proteomes" id="UP000004995">
    <property type="component" value="Unassembled WGS sequence"/>
</dbReference>
<dbReference type="Gramene" id="KQL12278">
    <property type="protein sequence ID" value="KQL12278"/>
    <property type="gene ID" value="SETIT_008482mg"/>
</dbReference>
<name>K3Y2Q3_SETIT</name>
<dbReference type="EMBL" id="AGNK02002706">
    <property type="status" value="NOT_ANNOTATED_CDS"/>
    <property type="molecule type" value="Genomic_DNA"/>
</dbReference>
<reference evidence="2" key="1">
    <citation type="journal article" date="2012" name="Nat. Biotechnol.">
        <title>Reference genome sequence of the model plant Setaria.</title>
        <authorList>
            <person name="Bennetzen J.L."/>
            <person name="Schmutz J."/>
            <person name="Wang H."/>
            <person name="Percifield R."/>
            <person name="Hawkins J."/>
            <person name="Pontaroli A.C."/>
            <person name="Estep M."/>
            <person name="Feng L."/>
            <person name="Vaughn J.N."/>
            <person name="Grimwood J."/>
            <person name="Jenkins J."/>
            <person name="Barry K."/>
            <person name="Lindquist E."/>
            <person name="Hellsten U."/>
            <person name="Deshpande S."/>
            <person name="Wang X."/>
            <person name="Wu X."/>
            <person name="Mitros T."/>
            <person name="Triplett J."/>
            <person name="Yang X."/>
            <person name="Ye C.Y."/>
            <person name="Mauro-Herrera M."/>
            <person name="Wang L."/>
            <person name="Li P."/>
            <person name="Sharma M."/>
            <person name="Sharma R."/>
            <person name="Ronald P.C."/>
            <person name="Panaud O."/>
            <person name="Kellogg E.A."/>
            <person name="Brutnell T.P."/>
            <person name="Doust A.N."/>
            <person name="Tuskan G.A."/>
            <person name="Rokhsar D."/>
            <person name="Devos K.M."/>
        </authorList>
    </citation>
    <scope>NUCLEOTIDE SEQUENCE [LARGE SCALE GENOMIC DNA]</scope>
    <source>
        <strain evidence="2">cv. Yugu1</strain>
    </source>
</reference>
<sequence length="68" mass="7252">MTTAGLWNVDAACCGGGRLGGPERMPAQLDAVRYLFWDSAGHLTQRAAKLIASAFYDGPPKFAAHRST</sequence>
<proteinExistence type="predicted"/>